<feature type="signal peptide" evidence="11">
    <location>
        <begin position="1"/>
        <end position="32"/>
    </location>
</feature>
<evidence type="ECO:0000256" key="9">
    <source>
        <dbReference type="ARBA" id="ARBA00023306"/>
    </source>
</evidence>
<dbReference type="InParanoid" id="D7G7B8"/>
<dbReference type="NCBIfam" id="TIGR03598">
    <property type="entry name" value="GTPase_YsxC"/>
    <property type="match status" value="1"/>
</dbReference>
<evidence type="ECO:0000256" key="8">
    <source>
        <dbReference type="ARBA" id="ARBA00023210"/>
    </source>
</evidence>
<proteinExistence type="inferred from homology"/>
<feature type="region of interest" description="Disordered" evidence="10">
    <location>
        <begin position="622"/>
        <end position="663"/>
    </location>
</feature>
<comment type="cofactor">
    <cofactor evidence="1">
        <name>Mg(2+)</name>
        <dbReference type="ChEBI" id="CHEBI:18420"/>
    </cofactor>
</comment>
<feature type="region of interest" description="Disordered" evidence="10">
    <location>
        <begin position="60"/>
        <end position="99"/>
    </location>
</feature>
<evidence type="ECO:0000256" key="3">
    <source>
        <dbReference type="ARBA" id="ARBA00022618"/>
    </source>
</evidence>
<dbReference type="GO" id="GO:0046872">
    <property type="term" value="F:metal ion binding"/>
    <property type="evidence" value="ECO:0007669"/>
    <property type="project" value="UniProtKB-KW"/>
</dbReference>
<dbReference type="Proteomes" id="UP000002630">
    <property type="component" value="Linkage Group LG28"/>
</dbReference>
<dbReference type="PANTHER" id="PTHR11649">
    <property type="entry name" value="MSS1/TRME-RELATED GTP-BINDING PROTEIN"/>
    <property type="match status" value="1"/>
</dbReference>
<reference evidence="13 14" key="1">
    <citation type="journal article" date="2010" name="Nature">
        <title>The Ectocarpus genome and the independent evolution of multicellularity in brown algae.</title>
        <authorList>
            <person name="Cock J.M."/>
            <person name="Sterck L."/>
            <person name="Rouze P."/>
            <person name="Scornet D."/>
            <person name="Allen A.E."/>
            <person name="Amoutzias G."/>
            <person name="Anthouard V."/>
            <person name="Artiguenave F."/>
            <person name="Aury J.M."/>
            <person name="Badger J.H."/>
            <person name="Beszteri B."/>
            <person name="Billiau K."/>
            <person name="Bonnet E."/>
            <person name="Bothwell J.H."/>
            <person name="Bowler C."/>
            <person name="Boyen C."/>
            <person name="Brownlee C."/>
            <person name="Carrano C.J."/>
            <person name="Charrier B."/>
            <person name="Cho G.Y."/>
            <person name="Coelho S.M."/>
            <person name="Collen J."/>
            <person name="Corre E."/>
            <person name="Da Silva C."/>
            <person name="Delage L."/>
            <person name="Delaroque N."/>
            <person name="Dittami S.M."/>
            <person name="Doulbeau S."/>
            <person name="Elias M."/>
            <person name="Farnham G."/>
            <person name="Gachon C.M."/>
            <person name="Gschloessl B."/>
            <person name="Heesch S."/>
            <person name="Jabbari K."/>
            <person name="Jubin C."/>
            <person name="Kawai H."/>
            <person name="Kimura K."/>
            <person name="Kloareg B."/>
            <person name="Kupper F.C."/>
            <person name="Lang D."/>
            <person name="Le Bail A."/>
            <person name="Leblanc C."/>
            <person name="Lerouge P."/>
            <person name="Lohr M."/>
            <person name="Lopez P.J."/>
            <person name="Martens C."/>
            <person name="Maumus F."/>
            <person name="Michel G."/>
            <person name="Miranda-Saavedra D."/>
            <person name="Morales J."/>
            <person name="Moreau H."/>
            <person name="Motomura T."/>
            <person name="Nagasato C."/>
            <person name="Napoli C.A."/>
            <person name="Nelson D.R."/>
            <person name="Nyvall-Collen P."/>
            <person name="Peters A.F."/>
            <person name="Pommier C."/>
            <person name="Potin P."/>
            <person name="Poulain J."/>
            <person name="Quesneville H."/>
            <person name="Read B."/>
            <person name="Rensing S.A."/>
            <person name="Ritter A."/>
            <person name="Rousvoal S."/>
            <person name="Samanta M."/>
            <person name="Samson G."/>
            <person name="Schroeder D.C."/>
            <person name="Segurens B."/>
            <person name="Strittmatter M."/>
            <person name="Tonon T."/>
            <person name="Tregear J.W."/>
            <person name="Valentin K."/>
            <person name="von Dassow P."/>
            <person name="Yamagishi T."/>
            <person name="Van de Peer Y."/>
            <person name="Wincker P."/>
        </authorList>
    </citation>
    <scope>NUCLEOTIDE SEQUENCE [LARGE SCALE GENOMIC DNA]</scope>
    <source>
        <strain evidence="14">Ec32 / CCAP1310/4</strain>
    </source>
</reference>
<keyword evidence="3" id="KW-0132">Cell division</keyword>
<keyword evidence="11" id="KW-0732">Signal</keyword>
<organism evidence="13 14">
    <name type="scientific">Ectocarpus siliculosus</name>
    <name type="common">Brown alga</name>
    <name type="synonym">Conferva siliculosa</name>
    <dbReference type="NCBI Taxonomy" id="2880"/>
    <lineage>
        <taxon>Eukaryota</taxon>
        <taxon>Sar</taxon>
        <taxon>Stramenopiles</taxon>
        <taxon>Ochrophyta</taxon>
        <taxon>PX clade</taxon>
        <taxon>Phaeophyceae</taxon>
        <taxon>Ectocarpales</taxon>
        <taxon>Ectocarpaceae</taxon>
        <taxon>Ectocarpus</taxon>
    </lineage>
</organism>
<feature type="compositionally biased region" description="Low complexity" evidence="10">
    <location>
        <begin position="88"/>
        <end position="98"/>
    </location>
</feature>
<feature type="compositionally biased region" description="Basic and acidic residues" evidence="10">
    <location>
        <begin position="622"/>
        <end position="632"/>
    </location>
</feature>
<dbReference type="OrthoDB" id="391988at2759"/>
<dbReference type="Gene3D" id="3.40.50.300">
    <property type="entry name" value="P-loop containing nucleotide triphosphate hydrolases"/>
    <property type="match status" value="1"/>
</dbReference>
<dbReference type="STRING" id="2880.D7G7B8"/>
<dbReference type="InterPro" id="IPR030393">
    <property type="entry name" value="G_ENGB_dom"/>
</dbReference>
<evidence type="ECO:0000313" key="13">
    <source>
        <dbReference type="EMBL" id="CBJ27669.1"/>
    </source>
</evidence>
<feature type="domain" description="EngB-type G" evidence="12">
    <location>
        <begin position="434"/>
        <end position="615"/>
    </location>
</feature>
<dbReference type="PROSITE" id="PS51706">
    <property type="entry name" value="G_ENGB"/>
    <property type="match status" value="1"/>
</dbReference>
<keyword evidence="7" id="KW-0342">GTP-binding</keyword>
<feature type="compositionally biased region" description="Low complexity" evidence="10">
    <location>
        <begin position="60"/>
        <end position="69"/>
    </location>
</feature>
<evidence type="ECO:0000256" key="5">
    <source>
        <dbReference type="ARBA" id="ARBA00022741"/>
    </source>
</evidence>
<evidence type="ECO:0000256" key="4">
    <source>
        <dbReference type="ARBA" id="ARBA00022723"/>
    </source>
</evidence>
<protein>
    <submittedName>
        <fullName evidence="13">YihA4, YihA/EngB-like GTPase</fullName>
    </submittedName>
</protein>
<dbReference type="GO" id="GO:0051301">
    <property type="term" value="P:cell division"/>
    <property type="evidence" value="ECO:0007669"/>
    <property type="project" value="UniProtKB-KW"/>
</dbReference>
<evidence type="ECO:0000256" key="11">
    <source>
        <dbReference type="SAM" id="SignalP"/>
    </source>
</evidence>
<evidence type="ECO:0000259" key="12">
    <source>
        <dbReference type="PROSITE" id="PS51706"/>
    </source>
</evidence>
<evidence type="ECO:0000256" key="2">
    <source>
        <dbReference type="ARBA" id="ARBA00009638"/>
    </source>
</evidence>
<dbReference type="GO" id="GO:0005525">
    <property type="term" value="F:GTP binding"/>
    <property type="evidence" value="ECO:0007669"/>
    <property type="project" value="UniProtKB-KW"/>
</dbReference>
<dbReference type="AlphaFoldDB" id="D7G7B8"/>
<dbReference type="PANTHER" id="PTHR11649:SF13">
    <property type="entry name" value="ENGB-TYPE G DOMAIN-CONTAINING PROTEIN"/>
    <property type="match status" value="1"/>
</dbReference>
<comment type="similarity">
    <text evidence="2">Belongs to the TRAFAC class TrmE-Era-EngA-EngB-Septin-like GTPase superfamily. EngB GTPase family.</text>
</comment>
<feature type="region of interest" description="Disordered" evidence="10">
    <location>
        <begin position="131"/>
        <end position="150"/>
    </location>
</feature>
<dbReference type="Gene3D" id="1.25.40.10">
    <property type="entry name" value="Tetratricopeptide repeat domain"/>
    <property type="match status" value="1"/>
</dbReference>
<keyword evidence="6" id="KW-0460">Magnesium</keyword>
<dbReference type="HAMAP" id="MF_00321">
    <property type="entry name" value="GTPase_EngB"/>
    <property type="match status" value="1"/>
</dbReference>
<dbReference type="InterPro" id="IPR027417">
    <property type="entry name" value="P-loop_NTPase"/>
</dbReference>
<dbReference type="SUPFAM" id="SSF52540">
    <property type="entry name" value="P-loop containing nucleoside triphosphate hydrolases"/>
    <property type="match status" value="1"/>
</dbReference>
<keyword evidence="14" id="KW-1185">Reference proteome</keyword>
<keyword evidence="9" id="KW-0131">Cell cycle</keyword>
<dbReference type="EMBL" id="FN649753">
    <property type="protein sequence ID" value="CBJ27669.1"/>
    <property type="molecule type" value="Genomic_DNA"/>
</dbReference>
<dbReference type="eggNOG" id="KOG2486">
    <property type="taxonomic scope" value="Eukaryota"/>
</dbReference>
<dbReference type="InterPro" id="IPR011990">
    <property type="entry name" value="TPR-like_helical_dom_sf"/>
</dbReference>
<name>D7G7B8_ECTSI</name>
<gene>
    <name evidence="13" type="primary">YihA4</name>
    <name evidence="13" type="ORF">Esi_0080_0073</name>
</gene>
<dbReference type="CDD" id="cd01876">
    <property type="entry name" value="YihA_EngB"/>
    <property type="match status" value="1"/>
</dbReference>
<feature type="region of interest" description="Disordered" evidence="10">
    <location>
        <begin position="160"/>
        <end position="191"/>
    </location>
</feature>
<evidence type="ECO:0000256" key="10">
    <source>
        <dbReference type="SAM" id="MobiDB-lite"/>
    </source>
</evidence>
<feature type="compositionally biased region" description="Low complexity" evidence="10">
    <location>
        <begin position="177"/>
        <end position="191"/>
    </location>
</feature>
<accession>D7G7B8</accession>
<dbReference type="InterPro" id="IPR006073">
    <property type="entry name" value="GTP-bd"/>
</dbReference>
<keyword evidence="4" id="KW-0479">Metal-binding</keyword>
<evidence type="ECO:0000256" key="1">
    <source>
        <dbReference type="ARBA" id="ARBA00001946"/>
    </source>
</evidence>
<sequence length="677" mass="71554">MSSLGGALASTMRPWRSLYACACCYLLPLSSAMRLATSTARSAGFATRAAAAAARYSSSSRRPSGLSAATPPSWAAGRDSSRLSAGVLQQQQQLQQPQRHPCGKLFAGGGAGCVGGATTYGGARCPLVGSSGGGSSRTFSGGKRPKLRGRARWERGRAGALGMGKGLGRKKAKKEQAAANKAAGKGTPAPKAAAQQSVGAAAAGQVAVQEISDKEGFLGAFETLRKAKAPKKIFQAFSTAKRNGIEGLPDLAAAAVKEELKLSRVDLARSVIETLGAEQWDAWLARHLDGAQAVVRCACAASEAAFAEELIAKAGFSCGGGDELAEEFVSAATSVYPNLITAFSRNGKRGDAMRLLEAMANARLPVKTPAANRLLQGFHKRRDLEAVFKVLDVMAAAGVDGDDETYEWLANAAVRGVDFVKGAVSMATLPKEPVLPEAAFIGRSNVGKSSLINMVCNRKALAFTSKRPGKTQQFNYFLMNNNTENAFYLVDLPGMGYAKVPEKQRKEWSTLFRSYITRRSSLRVLFHLIDGRHGPVGQDHAIMKLMAELPDTARYVVVLTKADKSDNSVSRQVLEGVVAALREAGVSRTPVVLTSAASKLGRDGMWRYLRLAALDKAMREKEVANKEGKPGEDAESGSEGNDWTRVVRRGEGQEDAGLNSKPVSVVAGVSKVGGAAK</sequence>
<dbReference type="EMBL" id="FN649036">
    <property type="protein sequence ID" value="CBJ27669.1"/>
    <property type="molecule type" value="Genomic_DNA"/>
</dbReference>
<evidence type="ECO:0000313" key="14">
    <source>
        <dbReference type="Proteomes" id="UP000002630"/>
    </source>
</evidence>
<keyword evidence="5" id="KW-0547">Nucleotide-binding</keyword>
<dbReference type="InterPro" id="IPR019987">
    <property type="entry name" value="GTP-bd_ribosome_bio_YsxC"/>
</dbReference>
<evidence type="ECO:0000256" key="6">
    <source>
        <dbReference type="ARBA" id="ARBA00022842"/>
    </source>
</evidence>
<dbReference type="Pfam" id="PF01926">
    <property type="entry name" value="MMR_HSR1"/>
    <property type="match status" value="1"/>
</dbReference>
<evidence type="ECO:0000256" key="7">
    <source>
        <dbReference type="ARBA" id="ARBA00023134"/>
    </source>
</evidence>
<feature type="chain" id="PRO_5003096222" evidence="11">
    <location>
        <begin position="33"/>
        <end position="677"/>
    </location>
</feature>
<keyword evidence="8" id="KW-0717">Septation</keyword>